<evidence type="ECO:0000256" key="7">
    <source>
        <dbReference type="SAM" id="Phobius"/>
    </source>
</evidence>
<dbReference type="RefSeq" id="WP_312894754.1">
    <property type="nucleotide sequence ID" value="NZ_BAABAM010000004.1"/>
</dbReference>
<feature type="compositionally biased region" description="Gly residues" evidence="6">
    <location>
        <begin position="457"/>
        <end position="468"/>
    </location>
</feature>
<keyword evidence="7" id="KW-0472">Membrane</keyword>
<name>A0A7W0CPA9_9ACTN</name>
<dbReference type="CDD" id="cd14014">
    <property type="entry name" value="STKc_PknB_like"/>
    <property type="match status" value="1"/>
</dbReference>
<dbReference type="GO" id="GO:0051301">
    <property type="term" value="P:cell division"/>
    <property type="evidence" value="ECO:0007669"/>
    <property type="project" value="UniProtKB-KW"/>
</dbReference>
<dbReference type="InterPro" id="IPR000719">
    <property type="entry name" value="Prot_kinase_dom"/>
</dbReference>
<evidence type="ECO:0000313" key="9">
    <source>
        <dbReference type="EMBL" id="MBA2894837.1"/>
    </source>
</evidence>
<keyword evidence="10" id="KW-1185">Reference proteome</keyword>
<dbReference type="InterPro" id="IPR050660">
    <property type="entry name" value="NEK_Ser/Thr_kinase"/>
</dbReference>
<feature type="domain" description="Protein kinase" evidence="8">
    <location>
        <begin position="18"/>
        <end position="272"/>
    </location>
</feature>
<keyword evidence="5" id="KW-0067">ATP-binding</keyword>
<feature type="compositionally biased region" description="Pro residues" evidence="6">
    <location>
        <begin position="283"/>
        <end position="299"/>
    </location>
</feature>
<dbReference type="InterPro" id="IPR008271">
    <property type="entry name" value="Ser/Thr_kinase_AS"/>
</dbReference>
<keyword evidence="3" id="KW-0547">Nucleotide-binding</keyword>
<accession>A0A7W0CPA9</accession>
<feature type="compositionally biased region" description="Low complexity" evidence="6">
    <location>
        <begin position="515"/>
        <end position="558"/>
    </location>
</feature>
<evidence type="ECO:0000256" key="1">
    <source>
        <dbReference type="ARBA" id="ARBA00012513"/>
    </source>
</evidence>
<feature type="compositionally biased region" description="Polar residues" evidence="6">
    <location>
        <begin position="491"/>
        <end position="505"/>
    </location>
</feature>
<keyword evidence="9" id="KW-0132">Cell division</keyword>
<evidence type="ECO:0000256" key="4">
    <source>
        <dbReference type="ARBA" id="ARBA00022777"/>
    </source>
</evidence>
<keyword evidence="7" id="KW-0812">Transmembrane</keyword>
<feature type="region of interest" description="Disordered" evidence="6">
    <location>
        <begin position="275"/>
        <end position="415"/>
    </location>
</feature>
<evidence type="ECO:0000256" key="5">
    <source>
        <dbReference type="ARBA" id="ARBA00022840"/>
    </source>
</evidence>
<dbReference type="Gene3D" id="3.30.200.20">
    <property type="entry name" value="Phosphorylase Kinase, domain 1"/>
    <property type="match status" value="1"/>
</dbReference>
<evidence type="ECO:0000256" key="3">
    <source>
        <dbReference type="ARBA" id="ARBA00022741"/>
    </source>
</evidence>
<keyword evidence="2" id="KW-0808">Transferase</keyword>
<dbReference type="PANTHER" id="PTHR43671:SF13">
    <property type="entry name" value="SERINE_THREONINE-PROTEIN KINASE NEK2"/>
    <property type="match status" value="1"/>
</dbReference>
<dbReference type="Pfam" id="PF00069">
    <property type="entry name" value="Pkinase"/>
    <property type="match status" value="1"/>
</dbReference>
<evidence type="ECO:0000313" key="10">
    <source>
        <dbReference type="Proteomes" id="UP000530928"/>
    </source>
</evidence>
<evidence type="ECO:0000259" key="8">
    <source>
        <dbReference type="PROSITE" id="PS50011"/>
    </source>
</evidence>
<comment type="caution">
    <text evidence="9">The sequence shown here is derived from an EMBL/GenBank/DDBJ whole genome shotgun (WGS) entry which is preliminary data.</text>
</comment>
<keyword evidence="7" id="KW-1133">Transmembrane helix</keyword>
<dbReference type="SUPFAM" id="SSF56112">
    <property type="entry name" value="Protein kinase-like (PK-like)"/>
    <property type="match status" value="1"/>
</dbReference>
<dbReference type="InterPro" id="IPR011009">
    <property type="entry name" value="Kinase-like_dom_sf"/>
</dbReference>
<feature type="compositionally biased region" description="Pro residues" evidence="6">
    <location>
        <begin position="559"/>
        <end position="587"/>
    </location>
</feature>
<organism evidence="9 10">
    <name type="scientific">Nonomuraea soli</name>
    <dbReference type="NCBI Taxonomy" id="1032476"/>
    <lineage>
        <taxon>Bacteria</taxon>
        <taxon>Bacillati</taxon>
        <taxon>Actinomycetota</taxon>
        <taxon>Actinomycetes</taxon>
        <taxon>Streptosporangiales</taxon>
        <taxon>Streptosporangiaceae</taxon>
        <taxon>Nonomuraea</taxon>
    </lineage>
</organism>
<gene>
    <name evidence="9" type="ORF">HNR30_006209</name>
</gene>
<evidence type="ECO:0000256" key="6">
    <source>
        <dbReference type="SAM" id="MobiDB-lite"/>
    </source>
</evidence>
<dbReference type="EC" id="2.7.11.1" evidence="1"/>
<dbReference type="PROSITE" id="PS50011">
    <property type="entry name" value="PROTEIN_KINASE_DOM"/>
    <property type="match status" value="1"/>
</dbReference>
<proteinExistence type="predicted"/>
<feature type="region of interest" description="Disordered" evidence="6">
    <location>
        <begin position="452"/>
        <end position="601"/>
    </location>
</feature>
<keyword evidence="9" id="KW-0131">Cell cycle</keyword>
<dbReference type="PANTHER" id="PTHR43671">
    <property type="entry name" value="SERINE/THREONINE-PROTEIN KINASE NEK"/>
    <property type="match status" value="1"/>
</dbReference>
<reference evidence="9 10" key="1">
    <citation type="submission" date="2020-07" db="EMBL/GenBank/DDBJ databases">
        <title>Genomic Encyclopedia of Type Strains, Phase IV (KMG-IV): sequencing the most valuable type-strain genomes for metagenomic binning, comparative biology and taxonomic classification.</title>
        <authorList>
            <person name="Goeker M."/>
        </authorList>
    </citation>
    <scope>NUCLEOTIDE SEQUENCE [LARGE SCALE GENOMIC DNA]</scope>
    <source>
        <strain evidence="9 10">DSM 45533</strain>
    </source>
</reference>
<dbReference type="Gene3D" id="1.10.510.10">
    <property type="entry name" value="Transferase(Phosphotransferase) domain 1"/>
    <property type="match status" value="1"/>
</dbReference>
<feature type="compositionally biased region" description="Pro residues" evidence="6">
    <location>
        <begin position="360"/>
        <end position="391"/>
    </location>
</feature>
<dbReference type="GO" id="GO:0004674">
    <property type="term" value="F:protein serine/threonine kinase activity"/>
    <property type="evidence" value="ECO:0007669"/>
    <property type="project" value="UniProtKB-EC"/>
</dbReference>
<feature type="compositionally biased region" description="Gly residues" evidence="6">
    <location>
        <begin position="301"/>
        <end position="345"/>
    </location>
</feature>
<dbReference type="GO" id="GO:0005524">
    <property type="term" value="F:ATP binding"/>
    <property type="evidence" value="ECO:0007669"/>
    <property type="project" value="UniProtKB-KW"/>
</dbReference>
<dbReference type="EMBL" id="JACDUR010000006">
    <property type="protein sequence ID" value="MBA2894837.1"/>
    <property type="molecule type" value="Genomic_DNA"/>
</dbReference>
<evidence type="ECO:0000256" key="2">
    <source>
        <dbReference type="ARBA" id="ARBA00022679"/>
    </source>
</evidence>
<sequence>MTQYQPLSADDPRRLGAYDVVARLGEGGQGVVYLGRASSGEQVAIKLLHRALVADPEARGRFLREVAVAQRVARFSTAPVLHADLDGSRPYIVSEYVPGPSLRELVQNEGPRRGASLERIAISTATALAAIHRAGILHRDFKPANVLMGPEGPVVIDFGVARALDSPGTTATGMSVGTPAYLAPEQLSGHPVSEAADVFAWGVTMVYAATGKPAFGADTIPAVMNRILHQEPLLEGLDGSLLGLVAECLSKDPAQRPTADRLVLRLTGQPIPASAIEPVAAPSTPPGIAPLPPMPPAPPLGGQGPAPLGGQGPAPLGGQGPAPLGGQGPSAAGPGGAASAGGGATEPGARHGARHGARPDPVPPRGPVPPVGHVPPVGGPAPSASPVPPAVPDREQLRGGLTRASSRRRQAQPQRRGLMVALSGAAALAIAVGAGIVITQAGQTSQAAGLVAAGGPTAEGGAAGGNPGGQHSSDPNGPDAHGPDGSADPTDPNSAAVSPEPSGTITLAPPKPTRRAVTPPSTRPTTRPTTKPSTKPTPTRKPTPSKTPSNSPSKSPSKSPSPTPSKTPTKAPTPTPSKTPTVKPTPTPTKTTAAPKPNPYTAAGVCGSGYKVIDSRALGTVATVYLLYNGTRNCVVTLSKYVSATKVPASAVLQVKGGATATDSGSFTAYAGPVRLAAAKTCVIWGGSWAGKTFKSGWSHCG</sequence>
<dbReference type="PROSITE" id="PS00108">
    <property type="entry name" value="PROTEIN_KINASE_ST"/>
    <property type="match status" value="1"/>
</dbReference>
<keyword evidence="4 9" id="KW-0418">Kinase</keyword>
<dbReference type="AlphaFoldDB" id="A0A7W0CPA9"/>
<protein>
    <recommendedName>
        <fullName evidence="1">non-specific serine/threonine protein kinase</fullName>
        <ecNumber evidence="1">2.7.11.1</ecNumber>
    </recommendedName>
</protein>
<feature type="transmembrane region" description="Helical" evidence="7">
    <location>
        <begin position="417"/>
        <end position="438"/>
    </location>
</feature>
<dbReference type="Proteomes" id="UP000530928">
    <property type="component" value="Unassembled WGS sequence"/>
</dbReference>